<dbReference type="EMBL" id="BX294141">
    <property type="protein sequence ID" value="CAD78211.1"/>
    <property type="molecule type" value="Genomic_DNA"/>
</dbReference>
<evidence type="ECO:0000313" key="2">
    <source>
        <dbReference type="Proteomes" id="UP000001025"/>
    </source>
</evidence>
<sequence length="86" mass="9760">MAPLTRESLNQRASFSISKCKPQRSLGRKGNELTLAQKFACLINPSAISRAESFVRLRCIEETLNRERITNGGWLDNEVHGDRVWS</sequence>
<accession>Q7UGW8</accession>
<reference evidence="1 2" key="1">
    <citation type="journal article" date="2003" name="Proc. Natl. Acad. Sci. U.S.A.">
        <title>Complete genome sequence of the marine planctomycete Pirellula sp. strain 1.</title>
        <authorList>
            <person name="Gloeckner F.O."/>
            <person name="Kube M."/>
            <person name="Bauer M."/>
            <person name="Teeling H."/>
            <person name="Lombardot T."/>
            <person name="Ludwig W."/>
            <person name="Gade D."/>
            <person name="Beck A."/>
            <person name="Borzym K."/>
            <person name="Heitmann K."/>
            <person name="Rabus R."/>
            <person name="Schlesner H."/>
            <person name="Amann R."/>
            <person name="Reinhardt R."/>
        </authorList>
    </citation>
    <scope>NUCLEOTIDE SEQUENCE [LARGE SCALE GENOMIC DNA]</scope>
    <source>
        <strain evidence="2">DSM 10527 / NCIMB 13988 / SH1</strain>
    </source>
</reference>
<name>Q7UGW8_RHOBA</name>
<keyword evidence="2" id="KW-1185">Reference proteome</keyword>
<dbReference type="STRING" id="243090.RB4974"/>
<evidence type="ECO:0000313" key="1">
    <source>
        <dbReference type="EMBL" id="CAD78211.1"/>
    </source>
</evidence>
<dbReference type="HOGENOM" id="CLU_2495785_0_0_0"/>
<protein>
    <submittedName>
        <fullName evidence="1">Uncharacterized protein</fullName>
    </submittedName>
</protein>
<organism evidence="1 2">
    <name type="scientific">Rhodopirellula baltica (strain DSM 10527 / NCIMB 13988 / SH1)</name>
    <dbReference type="NCBI Taxonomy" id="243090"/>
    <lineage>
        <taxon>Bacteria</taxon>
        <taxon>Pseudomonadati</taxon>
        <taxon>Planctomycetota</taxon>
        <taxon>Planctomycetia</taxon>
        <taxon>Pirellulales</taxon>
        <taxon>Pirellulaceae</taxon>
        <taxon>Rhodopirellula</taxon>
    </lineage>
</organism>
<dbReference type="EnsemblBacteria" id="CAD78211">
    <property type="protein sequence ID" value="CAD78211"/>
    <property type="gene ID" value="RB4974"/>
</dbReference>
<dbReference type="Proteomes" id="UP000001025">
    <property type="component" value="Chromosome"/>
</dbReference>
<dbReference type="AlphaFoldDB" id="Q7UGW8"/>
<gene>
    <name evidence="1" type="ordered locus">RB4974</name>
</gene>
<dbReference type="KEGG" id="rba:RB4974"/>
<proteinExistence type="predicted"/>
<dbReference type="InParanoid" id="Q7UGW8"/>